<organism evidence="1 2">
    <name type="scientific">Imhoffiella purpurea</name>
    <dbReference type="NCBI Taxonomy" id="1249627"/>
    <lineage>
        <taxon>Bacteria</taxon>
        <taxon>Pseudomonadati</taxon>
        <taxon>Pseudomonadota</taxon>
        <taxon>Gammaproteobacteria</taxon>
        <taxon>Chromatiales</taxon>
        <taxon>Chromatiaceae</taxon>
        <taxon>Imhoffiella</taxon>
    </lineage>
</organism>
<dbReference type="STRING" id="1249627.D779_1516"/>
<protein>
    <recommendedName>
        <fullName evidence="3">Porin domain-containing protein</fullName>
    </recommendedName>
</protein>
<dbReference type="RefSeq" id="WP_232424145.1">
    <property type="nucleotide sequence ID" value="NZ_AONC01000028.1"/>
</dbReference>
<gene>
    <name evidence="1" type="ORF">D779_1516</name>
</gene>
<dbReference type="Gene3D" id="2.40.160.10">
    <property type="entry name" value="Porin"/>
    <property type="match status" value="1"/>
</dbReference>
<evidence type="ECO:0000313" key="2">
    <source>
        <dbReference type="Proteomes" id="UP000019460"/>
    </source>
</evidence>
<comment type="caution">
    <text evidence="1">The sequence shown here is derived from an EMBL/GenBank/DDBJ whole genome shotgun (WGS) entry which is preliminary data.</text>
</comment>
<dbReference type="EMBL" id="AONC01000028">
    <property type="protein sequence ID" value="EXJ15218.1"/>
    <property type="molecule type" value="Genomic_DNA"/>
</dbReference>
<evidence type="ECO:0000313" key="1">
    <source>
        <dbReference type="EMBL" id="EXJ15218.1"/>
    </source>
</evidence>
<dbReference type="SUPFAM" id="SSF56935">
    <property type="entry name" value="Porins"/>
    <property type="match status" value="1"/>
</dbReference>
<evidence type="ECO:0008006" key="3">
    <source>
        <dbReference type="Google" id="ProtNLM"/>
    </source>
</evidence>
<sequence length="404" mass="45211">MLYRALLIGVLINWPFLSVRADAGDGDGTGYWDNLQIHGFASLAGIKTSDNRFFGDSPHTSFDFSELGLNVSLRPAPTLLISAQLLARRAGEMYDGEPALDYALLDYCAAATPDYRLGLRVGRIKNPLGLYNETRDVPFTRPGIFMPQVVYFDQVRNLLLSSDGLVLYGDAYTGLGSLSLSVLHGRAVVDENVEWAYLNGDFPGDVESRSDSWIWSLWFATAGDRLRLGFSGASLSVDFDPRTSAPPILGAGSFDILYWIASIQYDAEDWTLSAELMREPIDWHDFGALYPDRRLTAEGYYLQAAYRVSPGIELMMRYEEGFADRADRSGKAMSRVGGGQGPAHMGYSKIWTAGLRWDLDRHWMLRLEYQRHSGTFTLSSRENPYLPGQVKDWNLVAAQIAFRF</sequence>
<dbReference type="InterPro" id="IPR023614">
    <property type="entry name" value="Porin_dom_sf"/>
</dbReference>
<keyword evidence="2" id="KW-1185">Reference proteome</keyword>
<proteinExistence type="predicted"/>
<name>W9V6M8_9GAMM</name>
<dbReference type="eggNOG" id="COG3203">
    <property type="taxonomic scope" value="Bacteria"/>
</dbReference>
<dbReference type="Proteomes" id="UP000019460">
    <property type="component" value="Unassembled WGS sequence"/>
</dbReference>
<dbReference type="AlphaFoldDB" id="W9V6M8"/>
<reference evidence="1 2" key="1">
    <citation type="submission" date="2012-11" db="EMBL/GenBank/DDBJ databases">
        <title>Genome assembly of Thiorhodococcus sp. AK35.</title>
        <authorList>
            <person name="Nupur N."/>
            <person name="Khatri I."/>
            <person name="Subramanian S."/>
            <person name="Pinnaka A."/>
        </authorList>
    </citation>
    <scope>NUCLEOTIDE SEQUENCE [LARGE SCALE GENOMIC DNA]</scope>
    <source>
        <strain evidence="1 2">AK35</strain>
    </source>
</reference>
<dbReference type="PATRIC" id="fig|1249627.3.peg.1965"/>
<accession>W9V6M8</accession>